<dbReference type="Proteomes" id="UP001178507">
    <property type="component" value="Unassembled WGS sequence"/>
</dbReference>
<evidence type="ECO:0000313" key="2">
    <source>
        <dbReference type="Proteomes" id="UP001178507"/>
    </source>
</evidence>
<dbReference type="AlphaFoldDB" id="A0AA36IHQ0"/>
<accession>A0AA36IHQ0</accession>
<dbReference type="EMBL" id="CAUJNA010001557">
    <property type="protein sequence ID" value="CAJ1387662.1"/>
    <property type="molecule type" value="Genomic_DNA"/>
</dbReference>
<reference evidence="1" key="1">
    <citation type="submission" date="2023-08" db="EMBL/GenBank/DDBJ databases">
        <authorList>
            <person name="Chen Y."/>
            <person name="Shah S."/>
            <person name="Dougan E. K."/>
            <person name="Thang M."/>
            <person name="Chan C."/>
        </authorList>
    </citation>
    <scope>NUCLEOTIDE SEQUENCE</scope>
</reference>
<organism evidence="1 2">
    <name type="scientific">Effrenium voratum</name>
    <dbReference type="NCBI Taxonomy" id="2562239"/>
    <lineage>
        <taxon>Eukaryota</taxon>
        <taxon>Sar</taxon>
        <taxon>Alveolata</taxon>
        <taxon>Dinophyceae</taxon>
        <taxon>Suessiales</taxon>
        <taxon>Symbiodiniaceae</taxon>
        <taxon>Effrenium</taxon>
    </lineage>
</organism>
<evidence type="ECO:0000313" key="1">
    <source>
        <dbReference type="EMBL" id="CAJ1387662.1"/>
    </source>
</evidence>
<name>A0AA36IHQ0_9DINO</name>
<sequence length="235" mass="26177">QRELVRMCDCKAAESPAGWPVPLITACLASGGGASDSVSAACPRWQWRGSRVPQLDPEFVSEALAAQLCSHRAMDAPKHYGAEVVLALANELRDEALAASPERVSAVCAKELRVQLRLRKDQTFEHFEAQLQQAVGRSAPMGRIWLPADEVVLGAEAGREVRRILLHQGLKFYERTASRSPLQEVAQFLEYKWVRELGPLKTWVRMDPDAVLDKLRRCRGAKIRELGALMRSNLP</sequence>
<comment type="caution">
    <text evidence="1">The sequence shown here is derived from an EMBL/GenBank/DDBJ whole genome shotgun (WGS) entry which is preliminary data.</text>
</comment>
<feature type="non-terminal residue" evidence="1">
    <location>
        <position position="1"/>
    </location>
</feature>
<protein>
    <submittedName>
        <fullName evidence="1">Uncharacterized protein</fullName>
    </submittedName>
</protein>
<keyword evidence="2" id="KW-1185">Reference proteome</keyword>
<proteinExistence type="predicted"/>
<gene>
    <name evidence="1" type="ORF">EVOR1521_LOCUS13688</name>
</gene>